<comment type="caution">
    <text evidence="2">The sequence shown here is derived from an EMBL/GenBank/DDBJ whole genome shotgun (WGS) entry which is preliminary data.</text>
</comment>
<name>A0A8S1L0Z4_PARPR</name>
<evidence type="ECO:0000256" key="1">
    <source>
        <dbReference type="SAM" id="Coils"/>
    </source>
</evidence>
<dbReference type="EMBL" id="CAJJDM010000027">
    <property type="protein sequence ID" value="CAD8059053.1"/>
    <property type="molecule type" value="Genomic_DNA"/>
</dbReference>
<accession>A0A8S1L0Z4</accession>
<feature type="coiled-coil region" evidence="1">
    <location>
        <begin position="72"/>
        <end position="129"/>
    </location>
</feature>
<organism evidence="2 3">
    <name type="scientific">Paramecium primaurelia</name>
    <dbReference type="NCBI Taxonomy" id="5886"/>
    <lineage>
        <taxon>Eukaryota</taxon>
        <taxon>Sar</taxon>
        <taxon>Alveolata</taxon>
        <taxon>Ciliophora</taxon>
        <taxon>Intramacronucleata</taxon>
        <taxon>Oligohymenophorea</taxon>
        <taxon>Peniculida</taxon>
        <taxon>Parameciidae</taxon>
        <taxon>Paramecium</taxon>
    </lineage>
</organism>
<evidence type="ECO:0000313" key="2">
    <source>
        <dbReference type="EMBL" id="CAD8059053.1"/>
    </source>
</evidence>
<keyword evidence="3" id="KW-1185">Reference proteome</keyword>
<keyword evidence="1" id="KW-0175">Coiled coil</keyword>
<protein>
    <submittedName>
        <fullName evidence="2">Uncharacterized protein</fullName>
    </submittedName>
</protein>
<evidence type="ECO:0000313" key="3">
    <source>
        <dbReference type="Proteomes" id="UP000688137"/>
    </source>
</evidence>
<dbReference type="OMA" id="NRIQVRM"/>
<gene>
    <name evidence="2" type="ORF">PPRIM_AZ9-3.1.T0280208</name>
</gene>
<sequence length="129" mass="15539">MASERIHKYEESKGAIQQIDQVDFIQKCKQKNCFSNSYGSPFCLVKKFNDHNILKESYNKMNVRGDDKCSLNDRLQKYRSQAQMTLDKLETDYKYQKQLLIRQMQQKCQEEEEQMQNRIQVRMKKAQQQ</sequence>
<reference evidence="2" key="1">
    <citation type="submission" date="2021-01" db="EMBL/GenBank/DDBJ databases">
        <authorList>
            <consortium name="Genoscope - CEA"/>
            <person name="William W."/>
        </authorList>
    </citation>
    <scope>NUCLEOTIDE SEQUENCE</scope>
</reference>
<dbReference type="Proteomes" id="UP000688137">
    <property type="component" value="Unassembled WGS sequence"/>
</dbReference>
<dbReference type="AlphaFoldDB" id="A0A8S1L0Z4"/>
<proteinExistence type="predicted"/>